<name>A0A8S3U197_MYTED</name>
<dbReference type="InterPro" id="IPR007110">
    <property type="entry name" value="Ig-like_dom"/>
</dbReference>
<dbReference type="InterPro" id="IPR050958">
    <property type="entry name" value="Cell_Adh-Cytoskel_Orgn"/>
</dbReference>
<sequence length="256" mass="28043">MVDLLVQIQMSNKGYVPNVEIPRKQYSVNYGSQATIPCTITANPTHTSVQWKIIVNGQEQNVDMQNDKYSGGTVNSPSLVIANAQKGDETFYICTAFNGVGPRRSIQTFLRVAGDVPNVEIPRKQYSVNYGSQATIPCTITANPSHTSVQWKIIVNGQEQNVDMQNDKYSGGTVNSPSLVIANAQKGDETFYICTAFNGVGRGRSIQTFLRVAGGPSTSAFHPSSGHDSSRDHSQSADNKNKCYKHLKKNLKGYKF</sequence>
<accession>A0A8S3U197</accession>
<gene>
    <name evidence="3" type="ORF">MEDL_52015</name>
</gene>
<feature type="region of interest" description="Disordered" evidence="1">
    <location>
        <begin position="217"/>
        <end position="242"/>
    </location>
</feature>
<dbReference type="AlphaFoldDB" id="A0A8S3U197"/>
<evidence type="ECO:0000259" key="2">
    <source>
        <dbReference type="PROSITE" id="PS50835"/>
    </source>
</evidence>
<dbReference type="PROSITE" id="PS50835">
    <property type="entry name" value="IG_LIKE"/>
    <property type="match status" value="2"/>
</dbReference>
<dbReference type="SMART" id="SM00408">
    <property type="entry name" value="IGc2"/>
    <property type="match status" value="2"/>
</dbReference>
<evidence type="ECO:0000313" key="4">
    <source>
        <dbReference type="Proteomes" id="UP000683360"/>
    </source>
</evidence>
<dbReference type="GO" id="GO:0043025">
    <property type="term" value="C:neuronal cell body"/>
    <property type="evidence" value="ECO:0007669"/>
    <property type="project" value="TreeGrafter"/>
</dbReference>
<comment type="caution">
    <text evidence="3">The sequence shown here is derived from an EMBL/GenBank/DDBJ whole genome shotgun (WGS) entry which is preliminary data.</text>
</comment>
<dbReference type="InterPro" id="IPR036179">
    <property type="entry name" value="Ig-like_dom_sf"/>
</dbReference>
<dbReference type="GO" id="GO:0030424">
    <property type="term" value="C:axon"/>
    <property type="evidence" value="ECO:0007669"/>
    <property type="project" value="TreeGrafter"/>
</dbReference>
<feature type="domain" description="Ig-like" evidence="2">
    <location>
        <begin position="17"/>
        <end position="107"/>
    </location>
</feature>
<dbReference type="SMART" id="SM00409">
    <property type="entry name" value="IG"/>
    <property type="match status" value="2"/>
</dbReference>
<dbReference type="InterPro" id="IPR013783">
    <property type="entry name" value="Ig-like_fold"/>
</dbReference>
<dbReference type="OrthoDB" id="382013at2759"/>
<dbReference type="GO" id="GO:0005886">
    <property type="term" value="C:plasma membrane"/>
    <property type="evidence" value="ECO:0007669"/>
    <property type="project" value="TreeGrafter"/>
</dbReference>
<feature type="compositionally biased region" description="Basic and acidic residues" evidence="1">
    <location>
        <begin position="228"/>
        <end position="241"/>
    </location>
</feature>
<dbReference type="CDD" id="cd00096">
    <property type="entry name" value="Ig"/>
    <property type="match status" value="2"/>
</dbReference>
<dbReference type="Pfam" id="PF13927">
    <property type="entry name" value="Ig_3"/>
    <property type="match status" value="2"/>
</dbReference>
<evidence type="ECO:0000313" key="3">
    <source>
        <dbReference type="EMBL" id="CAG2239675.1"/>
    </source>
</evidence>
<feature type="domain" description="Ig-like" evidence="2">
    <location>
        <begin position="117"/>
        <end position="207"/>
    </location>
</feature>
<dbReference type="GO" id="GO:0050808">
    <property type="term" value="P:synapse organization"/>
    <property type="evidence" value="ECO:0007669"/>
    <property type="project" value="TreeGrafter"/>
</dbReference>
<dbReference type="GO" id="GO:0007156">
    <property type="term" value="P:homophilic cell adhesion via plasma membrane adhesion molecules"/>
    <property type="evidence" value="ECO:0007669"/>
    <property type="project" value="TreeGrafter"/>
</dbReference>
<dbReference type="EMBL" id="CAJPWZ010002532">
    <property type="protein sequence ID" value="CAG2239675.1"/>
    <property type="molecule type" value="Genomic_DNA"/>
</dbReference>
<dbReference type="PANTHER" id="PTHR45080">
    <property type="entry name" value="CONTACTIN 5"/>
    <property type="match status" value="1"/>
</dbReference>
<protein>
    <recommendedName>
        <fullName evidence="2">Ig-like domain-containing protein</fullName>
    </recommendedName>
</protein>
<dbReference type="InterPro" id="IPR003598">
    <property type="entry name" value="Ig_sub2"/>
</dbReference>
<dbReference type="PANTHER" id="PTHR45080:SF29">
    <property type="entry name" value="NEURAL CELL ADHESION MOLECULE 1-LIKE ISOFORM X1"/>
    <property type="match status" value="1"/>
</dbReference>
<dbReference type="Proteomes" id="UP000683360">
    <property type="component" value="Unassembled WGS sequence"/>
</dbReference>
<dbReference type="GO" id="GO:0008046">
    <property type="term" value="F:axon guidance receptor activity"/>
    <property type="evidence" value="ECO:0007669"/>
    <property type="project" value="TreeGrafter"/>
</dbReference>
<proteinExistence type="predicted"/>
<dbReference type="Gene3D" id="2.60.40.10">
    <property type="entry name" value="Immunoglobulins"/>
    <property type="match status" value="2"/>
</dbReference>
<organism evidence="3 4">
    <name type="scientific">Mytilus edulis</name>
    <name type="common">Blue mussel</name>
    <dbReference type="NCBI Taxonomy" id="6550"/>
    <lineage>
        <taxon>Eukaryota</taxon>
        <taxon>Metazoa</taxon>
        <taxon>Spiralia</taxon>
        <taxon>Lophotrochozoa</taxon>
        <taxon>Mollusca</taxon>
        <taxon>Bivalvia</taxon>
        <taxon>Autobranchia</taxon>
        <taxon>Pteriomorphia</taxon>
        <taxon>Mytilida</taxon>
        <taxon>Mytiloidea</taxon>
        <taxon>Mytilidae</taxon>
        <taxon>Mytilinae</taxon>
        <taxon>Mytilus</taxon>
    </lineage>
</organism>
<reference evidence="3" key="1">
    <citation type="submission" date="2021-03" db="EMBL/GenBank/DDBJ databases">
        <authorList>
            <person name="Bekaert M."/>
        </authorList>
    </citation>
    <scope>NUCLEOTIDE SEQUENCE</scope>
</reference>
<evidence type="ECO:0000256" key="1">
    <source>
        <dbReference type="SAM" id="MobiDB-lite"/>
    </source>
</evidence>
<keyword evidence="4" id="KW-1185">Reference proteome</keyword>
<dbReference type="SUPFAM" id="SSF48726">
    <property type="entry name" value="Immunoglobulin"/>
    <property type="match status" value="2"/>
</dbReference>
<dbReference type="InterPro" id="IPR003599">
    <property type="entry name" value="Ig_sub"/>
</dbReference>